<dbReference type="Proteomes" id="UP000250369">
    <property type="component" value="Unassembled WGS sequence"/>
</dbReference>
<reference evidence="1 2" key="1">
    <citation type="journal article" date="2009" name="Int. J. Syst. Evol. Microbiol.">
        <title>Paenibacillus contaminans sp. nov., isolated from a contaminated laboratory plate.</title>
        <authorList>
            <person name="Chou J.H."/>
            <person name="Lee J.H."/>
            <person name="Lin M.C."/>
            <person name="Chang P.S."/>
            <person name="Arun A.B."/>
            <person name="Young C.C."/>
            <person name="Chen W.M."/>
        </authorList>
    </citation>
    <scope>NUCLEOTIDE SEQUENCE [LARGE SCALE GENOMIC DNA]</scope>
    <source>
        <strain evidence="1 2">CKOBP-6</strain>
    </source>
</reference>
<keyword evidence="2" id="KW-1185">Reference proteome</keyword>
<accession>A0A329LRX6</accession>
<sequence length="101" mass="11572">MLDVIRETVDECNNKIDGVFIDGFVKYGDKKIEYALLIKGYMASISVLSDFTYDFFAIEIDTERTFMFHTNQFQSLDNVISEIKKDLLALSNLGKNEITIS</sequence>
<dbReference type="RefSeq" id="WP_113036373.1">
    <property type="nucleotide sequence ID" value="NZ_QMFB01000046.1"/>
</dbReference>
<evidence type="ECO:0000313" key="1">
    <source>
        <dbReference type="EMBL" id="RAV09892.1"/>
    </source>
</evidence>
<name>A0A329LRX6_9BACL</name>
<comment type="caution">
    <text evidence="1">The sequence shown here is derived from an EMBL/GenBank/DDBJ whole genome shotgun (WGS) entry which is preliminary data.</text>
</comment>
<evidence type="ECO:0000313" key="2">
    <source>
        <dbReference type="Proteomes" id="UP000250369"/>
    </source>
</evidence>
<proteinExistence type="predicted"/>
<protein>
    <submittedName>
        <fullName evidence="1">Uncharacterized protein</fullName>
    </submittedName>
</protein>
<dbReference type="EMBL" id="QMFB01000046">
    <property type="protein sequence ID" value="RAV09892.1"/>
    <property type="molecule type" value="Genomic_DNA"/>
</dbReference>
<gene>
    <name evidence="1" type="ORF">DQG23_38570</name>
</gene>
<dbReference type="AlphaFoldDB" id="A0A329LRX6"/>
<dbReference type="OrthoDB" id="2628955at2"/>
<organism evidence="1 2">
    <name type="scientific">Paenibacillus contaminans</name>
    <dbReference type="NCBI Taxonomy" id="450362"/>
    <lineage>
        <taxon>Bacteria</taxon>
        <taxon>Bacillati</taxon>
        <taxon>Bacillota</taxon>
        <taxon>Bacilli</taxon>
        <taxon>Bacillales</taxon>
        <taxon>Paenibacillaceae</taxon>
        <taxon>Paenibacillus</taxon>
    </lineage>
</organism>